<protein>
    <submittedName>
        <fullName evidence="1">Uncharacterized protein</fullName>
    </submittedName>
</protein>
<accession>A0ACC0H2U2</accession>
<keyword evidence="2" id="KW-1185">Reference proteome</keyword>
<reference evidence="1 2" key="1">
    <citation type="journal article" date="2022" name="Plant J.">
        <title>Chromosome-level genome of Camellia lanceoleosa provides a valuable resource for understanding genome evolution and self-incompatibility.</title>
        <authorList>
            <person name="Gong W."/>
            <person name="Xiao S."/>
            <person name="Wang L."/>
            <person name="Liao Z."/>
            <person name="Chang Y."/>
            <person name="Mo W."/>
            <person name="Hu G."/>
            <person name="Li W."/>
            <person name="Zhao G."/>
            <person name="Zhu H."/>
            <person name="Hu X."/>
            <person name="Ji K."/>
            <person name="Xiang X."/>
            <person name="Song Q."/>
            <person name="Yuan D."/>
            <person name="Jin S."/>
            <person name="Zhang L."/>
        </authorList>
    </citation>
    <scope>NUCLEOTIDE SEQUENCE [LARGE SCALE GENOMIC DNA]</scope>
    <source>
        <strain evidence="1">SQ_2022a</strain>
    </source>
</reference>
<organism evidence="1 2">
    <name type="scientific">Camellia lanceoleosa</name>
    <dbReference type="NCBI Taxonomy" id="1840588"/>
    <lineage>
        <taxon>Eukaryota</taxon>
        <taxon>Viridiplantae</taxon>
        <taxon>Streptophyta</taxon>
        <taxon>Embryophyta</taxon>
        <taxon>Tracheophyta</taxon>
        <taxon>Spermatophyta</taxon>
        <taxon>Magnoliopsida</taxon>
        <taxon>eudicotyledons</taxon>
        <taxon>Gunneridae</taxon>
        <taxon>Pentapetalae</taxon>
        <taxon>asterids</taxon>
        <taxon>Ericales</taxon>
        <taxon>Theaceae</taxon>
        <taxon>Camellia</taxon>
    </lineage>
</organism>
<dbReference type="EMBL" id="CM045764">
    <property type="protein sequence ID" value="KAI8007445.1"/>
    <property type="molecule type" value="Genomic_DNA"/>
</dbReference>
<evidence type="ECO:0000313" key="2">
    <source>
        <dbReference type="Proteomes" id="UP001060215"/>
    </source>
</evidence>
<dbReference type="Proteomes" id="UP001060215">
    <property type="component" value="Chromosome 7"/>
</dbReference>
<sequence length="104" mass="10805">MHEHEALSDKLECSKCSCLLSAHGILTECDKGVNGEATVDDGRPLLSSANAATSSSEFSSFLSVFIMGLLVLPNLCTLLPAGPKTGLASESAKFHDLTLGAPDI</sequence>
<name>A0ACC0H2U2_9ERIC</name>
<evidence type="ECO:0000313" key="1">
    <source>
        <dbReference type="EMBL" id="KAI8007445.1"/>
    </source>
</evidence>
<gene>
    <name evidence="1" type="ORF">LOK49_LG07G01187</name>
</gene>
<comment type="caution">
    <text evidence="1">The sequence shown here is derived from an EMBL/GenBank/DDBJ whole genome shotgun (WGS) entry which is preliminary data.</text>
</comment>
<proteinExistence type="predicted"/>